<dbReference type="Proteomes" id="UP001501788">
    <property type="component" value="Unassembled WGS sequence"/>
</dbReference>
<comment type="caution">
    <text evidence="2">The sequence shown here is derived from an EMBL/GenBank/DDBJ whole genome shotgun (WGS) entry which is preliminary data.</text>
</comment>
<keyword evidence="1" id="KW-1133">Transmembrane helix</keyword>
<keyword evidence="1" id="KW-0812">Transmembrane</keyword>
<reference evidence="3" key="1">
    <citation type="journal article" date="2019" name="Int. J. Syst. Evol. Microbiol.">
        <title>The Global Catalogue of Microorganisms (GCM) 10K type strain sequencing project: providing services to taxonomists for standard genome sequencing and annotation.</title>
        <authorList>
            <consortium name="The Broad Institute Genomics Platform"/>
            <consortium name="The Broad Institute Genome Sequencing Center for Infectious Disease"/>
            <person name="Wu L."/>
            <person name="Ma J."/>
        </authorList>
    </citation>
    <scope>NUCLEOTIDE SEQUENCE [LARGE SCALE GENOMIC DNA]</scope>
    <source>
        <strain evidence="3">JCM 31890</strain>
    </source>
</reference>
<proteinExistence type="predicted"/>
<name>A0ABP8LAD5_9BURK</name>
<evidence type="ECO:0000256" key="1">
    <source>
        <dbReference type="SAM" id="Phobius"/>
    </source>
</evidence>
<feature type="transmembrane region" description="Helical" evidence="1">
    <location>
        <begin position="31"/>
        <end position="54"/>
    </location>
</feature>
<gene>
    <name evidence="2" type="ORF">GCM10023090_18420</name>
</gene>
<accession>A0ABP8LAD5</accession>
<protein>
    <submittedName>
        <fullName evidence="2">Uncharacterized protein</fullName>
    </submittedName>
</protein>
<dbReference type="RefSeq" id="WP_345063744.1">
    <property type="nucleotide sequence ID" value="NZ_BAABEX010000012.1"/>
</dbReference>
<evidence type="ECO:0000313" key="3">
    <source>
        <dbReference type="Proteomes" id="UP001501788"/>
    </source>
</evidence>
<keyword evidence="1" id="KW-0472">Membrane</keyword>
<evidence type="ECO:0000313" key="2">
    <source>
        <dbReference type="EMBL" id="GAA4424615.1"/>
    </source>
</evidence>
<sequence length="55" mass="5740">MSAPIQLQGPYHRRRTAAQRIARALAQASGWLLLATGLLVGLPFTAGAISALLLG</sequence>
<keyword evidence="3" id="KW-1185">Reference proteome</keyword>
<organism evidence="2 3">
    <name type="scientific">Acidovorax lacteus</name>
    <dbReference type="NCBI Taxonomy" id="1924988"/>
    <lineage>
        <taxon>Bacteria</taxon>
        <taxon>Pseudomonadati</taxon>
        <taxon>Pseudomonadota</taxon>
        <taxon>Betaproteobacteria</taxon>
        <taxon>Burkholderiales</taxon>
        <taxon>Comamonadaceae</taxon>
        <taxon>Acidovorax</taxon>
    </lineage>
</organism>
<dbReference type="EMBL" id="BAABEX010000012">
    <property type="protein sequence ID" value="GAA4424615.1"/>
    <property type="molecule type" value="Genomic_DNA"/>
</dbReference>